<dbReference type="InterPro" id="IPR015424">
    <property type="entry name" value="PyrdxlP-dep_Trfase"/>
</dbReference>
<evidence type="ECO:0000313" key="5">
    <source>
        <dbReference type="EMBL" id="MFD2694172.1"/>
    </source>
</evidence>
<dbReference type="InterPro" id="IPR015421">
    <property type="entry name" value="PyrdxlP-dep_Trfase_major"/>
</dbReference>
<dbReference type="PANTHER" id="PTHR11808">
    <property type="entry name" value="TRANS-SULFURATION ENZYME FAMILY MEMBER"/>
    <property type="match status" value="1"/>
</dbReference>
<dbReference type="SUPFAM" id="SSF53383">
    <property type="entry name" value="PLP-dependent transferases"/>
    <property type="match status" value="1"/>
</dbReference>
<keyword evidence="3 4" id="KW-0663">Pyridoxal phosphate</keyword>
<gene>
    <name evidence="5" type="ORF">ACFSUE_11115</name>
</gene>
<comment type="cofactor">
    <cofactor evidence="1 4">
        <name>pyridoxal 5'-phosphate</name>
        <dbReference type="ChEBI" id="CHEBI:597326"/>
    </cofactor>
</comment>
<dbReference type="Gene3D" id="3.40.640.10">
    <property type="entry name" value="Type I PLP-dependent aspartate aminotransferase-like (Major domain)"/>
    <property type="match status" value="1"/>
</dbReference>
<keyword evidence="6" id="KW-1185">Reference proteome</keyword>
<dbReference type="PROSITE" id="PS00868">
    <property type="entry name" value="CYS_MET_METAB_PP"/>
    <property type="match status" value="1"/>
</dbReference>
<dbReference type="EMBL" id="JBHUMQ010000026">
    <property type="protein sequence ID" value="MFD2694172.1"/>
    <property type="molecule type" value="Genomic_DNA"/>
</dbReference>
<evidence type="ECO:0000256" key="2">
    <source>
        <dbReference type="ARBA" id="ARBA00009077"/>
    </source>
</evidence>
<proteinExistence type="inferred from homology"/>
<protein>
    <submittedName>
        <fullName evidence="5">Trans-sulfuration enzyme family protein</fullName>
    </submittedName>
</protein>
<evidence type="ECO:0000256" key="1">
    <source>
        <dbReference type="ARBA" id="ARBA00001933"/>
    </source>
</evidence>
<dbReference type="Pfam" id="PF01053">
    <property type="entry name" value="Cys_Met_Meta_PP"/>
    <property type="match status" value="1"/>
</dbReference>
<evidence type="ECO:0000313" key="6">
    <source>
        <dbReference type="Proteomes" id="UP001597399"/>
    </source>
</evidence>
<dbReference type="CDD" id="cd00614">
    <property type="entry name" value="CGS_like"/>
    <property type="match status" value="1"/>
</dbReference>
<dbReference type="InterPro" id="IPR054542">
    <property type="entry name" value="Cys_met_metab_PP"/>
</dbReference>
<organism evidence="5 6">
    <name type="scientific">Sporolactobacillus shoreicorticis</name>
    <dbReference type="NCBI Taxonomy" id="1923877"/>
    <lineage>
        <taxon>Bacteria</taxon>
        <taxon>Bacillati</taxon>
        <taxon>Bacillota</taxon>
        <taxon>Bacilli</taxon>
        <taxon>Bacillales</taxon>
        <taxon>Sporolactobacillaceae</taxon>
        <taxon>Sporolactobacillus</taxon>
    </lineage>
</organism>
<dbReference type="Gene3D" id="3.90.1150.10">
    <property type="entry name" value="Aspartate Aminotransferase, domain 1"/>
    <property type="match status" value="1"/>
</dbReference>
<evidence type="ECO:0000256" key="3">
    <source>
        <dbReference type="ARBA" id="ARBA00022898"/>
    </source>
</evidence>
<reference evidence="6" key="1">
    <citation type="journal article" date="2019" name="Int. J. Syst. Evol. Microbiol.">
        <title>The Global Catalogue of Microorganisms (GCM) 10K type strain sequencing project: providing services to taxonomists for standard genome sequencing and annotation.</title>
        <authorList>
            <consortium name="The Broad Institute Genomics Platform"/>
            <consortium name="The Broad Institute Genome Sequencing Center for Infectious Disease"/>
            <person name="Wu L."/>
            <person name="Ma J."/>
        </authorList>
    </citation>
    <scope>NUCLEOTIDE SEQUENCE [LARGE SCALE GENOMIC DNA]</scope>
    <source>
        <strain evidence="6">TISTR 2466</strain>
    </source>
</reference>
<name>A0ABW5S4T0_9BACL</name>
<comment type="similarity">
    <text evidence="2 4">Belongs to the trans-sulfuration enzymes family.</text>
</comment>
<dbReference type="PIRSF" id="PIRSF001434">
    <property type="entry name" value="CGS"/>
    <property type="match status" value="1"/>
</dbReference>
<dbReference type="PANTHER" id="PTHR11808:SF80">
    <property type="entry name" value="CYSTATHIONINE GAMMA-LYASE"/>
    <property type="match status" value="1"/>
</dbReference>
<comment type="caution">
    <text evidence="5">The sequence shown here is derived from an EMBL/GenBank/DDBJ whole genome shotgun (WGS) entry which is preliminary data.</text>
</comment>
<accession>A0ABW5S4T0</accession>
<evidence type="ECO:0000256" key="4">
    <source>
        <dbReference type="RuleBase" id="RU362118"/>
    </source>
</evidence>
<dbReference type="RefSeq" id="WP_253057729.1">
    <property type="nucleotide sequence ID" value="NZ_JAMXWM010000001.1"/>
</dbReference>
<sequence>MKINTDVLHAEQERDPVYGSHVSPLYQTSTFVLPNFDEAVRLNQNIDQGFVYSRFGNPTVNELERKIAYLEHAEAALGLASGLGAISTAVMSVIKGGEHIIFGDVIYGCTFALFTKVLPEFHVTYSIVDTPDPAAVKAAMKPNTSLIYVETPANPTLKISDIEAIAEVAHRQEGVKLIVDSTFASPYLQNPLDLGADLVVHSATKYLCGHGTVTAGVIAGSKKLIDKARMPYLQCFGAVLDPFAAWQIMQGMKTLGIRMERHCENAMKVALFLENHPMVDHVYYPGLPSHPSHETAKKQMRGYGGMMSVDIKGGIAAVRKVMNATRVFSLATSLGNVDSLIQHSPSMSHFDMTQEERHRVSIFDGQVRLSVGIEDADDLIHDLDQALSKVHERSKDEVSN</sequence>
<dbReference type="InterPro" id="IPR015422">
    <property type="entry name" value="PyrdxlP-dep_Trfase_small"/>
</dbReference>
<dbReference type="InterPro" id="IPR000277">
    <property type="entry name" value="Cys/Met-Metab_PyrdxlP-dep_enz"/>
</dbReference>
<dbReference type="Proteomes" id="UP001597399">
    <property type="component" value="Unassembled WGS sequence"/>
</dbReference>